<dbReference type="EMBL" id="LGRX02035483">
    <property type="protein sequence ID" value="KAK3234579.1"/>
    <property type="molecule type" value="Genomic_DNA"/>
</dbReference>
<evidence type="ECO:0000313" key="2">
    <source>
        <dbReference type="EMBL" id="KAK3234579.1"/>
    </source>
</evidence>
<evidence type="ECO:0000313" key="3">
    <source>
        <dbReference type="Proteomes" id="UP001190700"/>
    </source>
</evidence>
<protein>
    <submittedName>
        <fullName evidence="2">Uncharacterized protein</fullName>
    </submittedName>
</protein>
<gene>
    <name evidence="2" type="ORF">CYMTET_55130</name>
</gene>
<dbReference type="AlphaFoldDB" id="A0AAE0ENM4"/>
<sequence>MPMPNTRIGAPSIAGTLPGSFSNAGPMGLPFTSMSTGPSINPSAPFPDGSSPSLYNRGSQPGMLWAQETIPQMYLHKVHFGKRSNHGHSDAFKALVTELWKDISQNVRGQMNSNTPQWPLFIISSEKEYTGIDPADVTNKDILKFRGMTGQFVTWQSLNTYLLATTEEQRLQDNMQTAEFPKGITTAESYAHSLTQAPIIYVNFVGVLKNIPTGGVGCNSVSMNTISGGRVTMVNHWGVHCIENTKLYFLFVLGHREGSNYTTDEKIIKLIPYANPFSNEVPSVGIPLQLEVHYGVPAETQHRVLRVISVGRALTSTMDARRQNRTHQIKHNSQNQRYVDYCNIITPGISDIRIMGKVEVYVGI</sequence>
<proteinExistence type="predicted"/>
<evidence type="ECO:0000256" key="1">
    <source>
        <dbReference type="SAM" id="MobiDB-lite"/>
    </source>
</evidence>
<dbReference type="Proteomes" id="UP001190700">
    <property type="component" value="Unassembled WGS sequence"/>
</dbReference>
<feature type="compositionally biased region" description="Polar residues" evidence="1">
    <location>
        <begin position="32"/>
        <end position="42"/>
    </location>
</feature>
<reference evidence="2 3" key="1">
    <citation type="journal article" date="2015" name="Genome Biol. Evol.">
        <title>Comparative Genomics of a Bacterivorous Green Alga Reveals Evolutionary Causalities and Consequences of Phago-Mixotrophic Mode of Nutrition.</title>
        <authorList>
            <person name="Burns J.A."/>
            <person name="Paasch A."/>
            <person name="Narechania A."/>
            <person name="Kim E."/>
        </authorList>
    </citation>
    <scope>NUCLEOTIDE SEQUENCE [LARGE SCALE GENOMIC DNA]</scope>
    <source>
        <strain evidence="2 3">PLY_AMNH</strain>
    </source>
</reference>
<accession>A0AAE0ENM4</accession>
<organism evidence="2 3">
    <name type="scientific">Cymbomonas tetramitiformis</name>
    <dbReference type="NCBI Taxonomy" id="36881"/>
    <lineage>
        <taxon>Eukaryota</taxon>
        <taxon>Viridiplantae</taxon>
        <taxon>Chlorophyta</taxon>
        <taxon>Pyramimonadophyceae</taxon>
        <taxon>Pyramimonadales</taxon>
        <taxon>Pyramimonadaceae</taxon>
        <taxon>Cymbomonas</taxon>
    </lineage>
</organism>
<feature type="region of interest" description="Disordered" evidence="1">
    <location>
        <begin position="28"/>
        <end position="53"/>
    </location>
</feature>
<name>A0AAE0ENM4_9CHLO</name>
<keyword evidence="3" id="KW-1185">Reference proteome</keyword>
<comment type="caution">
    <text evidence="2">The sequence shown here is derived from an EMBL/GenBank/DDBJ whole genome shotgun (WGS) entry which is preliminary data.</text>
</comment>